<dbReference type="KEGG" id="aad:TC41_1191"/>
<dbReference type="HAMAP" id="MF_01867">
    <property type="entry name" value="BshC"/>
    <property type="match status" value="1"/>
</dbReference>
<evidence type="ECO:0000313" key="6">
    <source>
        <dbReference type="Proteomes" id="UP000000292"/>
    </source>
</evidence>
<organism evidence="5 6">
    <name type="scientific">Alicyclobacillus acidocaldarius (strain Tc-4-1)</name>
    <name type="common">Bacillus acidocaldarius</name>
    <dbReference type="NCBI Taxonomy" id="1048834"/>
    <lineage>
        <taxon>Bacteria</taxon>
        <taxon>Bacillati</taxon>
        <taxon>Bacillota</taxon>
        <taxon>Bacilli</taxon>
        <taxon>Bacillales</taxon>
        <taxon>Alicyclobacillaceae</taxon>
        <taxon>Alicyclobacillus</taxon>
    </lineage>
</organism>
<dbReference type="InterPro" id="IPR055398">
    <property type="entry name" value="Rossmann-like_BshC"/>
</dbReference>
<feature type="domain" description="Bacillithiol biosynthesis BshC N-terminal Rossmann-like" evidence="3">
    <location>
        <begin position="12"/>
        <end position="390"/>
    </location>
</feature>
<dbReference type="Pfam" id="PF24850">
    <property type="entry name" value="CC_BshC"/>
    <property type="match status" value="1"/>
</dbReference>
<evidence type="ECO:0000256" key="1">
    <source>
        <dbReference type="ARBA" id="ARBA00022598"/>
    </source>
</evidence>
<reference evidence="6" key="2">
    <citation type="submission" date="2011-06" db="EMBL/GenBank/DDBJ databases">
        <title>The complete genome sequence of Alicyclobacillus acidocaldarius sp. Tc-4-1.</title>
        <authorList>
            <person name="Chen Y."/>
            <person name="He Y."/>
            <person name="Dong Z."/>
            <person name="Hu S."/>
        </authorList>
    </citation>
    <scope>NUCLEOTIDE SEQUENCE [LARGE SCALE GENOMIC DNA]</scope>
    <source>
        <strain evidence="6">Tc-4-1</strain>
    </source>
</reference>
<comment type="similarity">
    <text evidence="2">Belongs to the BshC family.</text>
</comment>
<keyword evidence="1 2" id="KW-0436">Ligase</keyword>
<dbReference type="InterPro" id="IPR055399">
    <property type="entry name" value="CC_BshC"/>
</dbReference>
<feature type="coiled-coil region" evidence="2">
    <location>
        <begin position="186"/>
        <end position="213"/>
    </location>
</feature>
<dbReference type="Pfam" id="PF10079">
    <property type="entry name" value="Rossmann-like_BshC"/>
    <property type="match status" value="1"/>
</dbReference>
<comment type="function">
    <text evidence="2">Involved in bacillithiol (BSH) biosynthesis. May catalyze the last step of the pathway, the addition of cysteine to glucosamine malate (GlcN-Mal) to generate BSH.</text>
</comment>
<dbReference type="HOGENOM" id="CLU_022249_1_0_9"/>
<dbReference type="PIRSF" id="PIRSF012535">
    <property type="entry name" value="UCP012535"/>
    <property type="match status" value="1"/>
</dbReference>
<reference evidence="5 6" key="1">
    <citation type="journal article" date="2011" name="J. Bacteriol.">
        <title>Complete Genome Sequence of Alicyclobacillus acidocaldarius Strain Tc-4-1.</title>
        <authorList>
            <person name="Chen Y."/>
            <person name="He Y."/>
            <person name="Zhang B."/>
            <person name="Yang J."/>
            <person name="Li W."/>
            <person name="Dong Z."/>
            <person name="Hu S."/>
        </authorList>
    </citation>
    <scope>NUCLEOTIDE SEQUENCE [LARGE SCALE GENOMIC DNA]</scope>
    <source>
        <strain evidence="5 6">Tc-4-1</strain>
    </source>
</reference>
<protein>
    <recommendedName>
        <fullName evidence="2">Putative cysteine ligase BshC</fullName>
        <ecNumber evidence="2">6.-.-.-</ecNumber>
    </recommendedName>
</protein>
<dbReference type="STRING" id="1048834.TC41_1191"/>
<dbReference type="GO" id="GO:0016874">
    <property type="term" value="F:ligase activity"/>
    <property type="evidence" value="ECO:0007669"/>
    <property type="project" value="UniProtKB-UniRule"/>
</dbReference>
<gene>
    <name evidence="2" type="primary">bshC</name>
    <name evidence="5" type="ordered locus">TC41_1191</name>
</gene>
<sequence>MEQRGEFSLKCTVYEAPTGNPLADAHLFSFDRVHHLYDDQDPRDLATYRARAEDVLRTYADDTRASLVKALRSFHHQIGASAAQNRALDRLAQAEAVAVVTGQQAGLFTGPIYSLAKALTAIGVARELERRLERPVVPVFWIASEDHDAEEVNHAHVVDRLGEVARIQLPHRFEPHQMMYCEALTARDVRSALNQADARLAEASHKLEALHAVWSAWHDGDSLAMWFARIMAKLLAEYGLVFFDPCLPPIRRLAWPVFRRTLESVDEVQRRLDEVYAEVERAGFVPEVVRDPRHSTVFAVIDGKRFVLETGGPGFVARGHGERGALSAWLERGNLDPTGFSANVLLRPVVQDVVLPTLAYVGGPSEIAYYPLSRGVFRAHGRRLPPLILRQRMRLVPPSVARLIRKHGLSLDELREPCDLVGNRMRADVSEPLRREIDGWIEGVRAKLGTLQASYAELGPDVRAIFERHARMEERAWRDLERRMVRAWKRRHQDEIRQMRQIERCLFPDGYPQERRLCPLNFWSEVGTQAFGELPTWSSISQMGPVLDVVIDN</sequence>
<accession>F8IGW8</accession>
<feature type="domain" description="Bacillithiol biosynthesis BshC C-terminal coiled-coil" evidence="4">
    <location>
        <begin position="395"/>
        <end position="534"/>
    </location>
</feature>
<dbReference type="Proteomes" id="UP000000292">
    <property type="component" value="Chromosome"/>
</dbReference>
<dbReference type="AlphaFoldDB" id="F8IGW8"/>
<dbReference type="NCBIfam" id="TIGR03998">
    <property type="entry name" value="thiol_BshC"/>
    <property type="match status" value="1"/>
</dbReference>
<dbReference type="InterPro" id="IPR011199">
    <property type="entry name" value="Bacillithiol_biosynth_BshC"/>
</dbReference>
<evidence type="ECO:0000259" key="3">
    <source>
        <dbReference type="Pfam" id="PF10079"/>
    </source>
</evidence>
<dbReference type="eggNOG" id="COG4365">
    <property type="taxonomic scope" value="Bacteria"/>
</dbReference>
<dbReference type="EMBL" id="CP002902">
    <property type="protein sequence ID" value="AEJ43133.1"/>
    <property type="molecule type" value="Genomic_DNA"/>
</dbReference>
<name>F8IGW8_ALIAT</name>
<dbReference type="PATRIC" id="fig|1048834.4.peg.1131"/>
<evidence type="ECO:0000259" key="4">
    <source>
        <dbReference type="Pfam" id="PF24850"/>
    </source>
</evidence>
<dbReference type="EC" id="6.-.-.-" evidence="2"/>
<keyword evidence="2" id="KW-0175">Coiled coil</keyword>
<proteinExistence type="inferred from homology"/>
<evidence type="ECO:0000256" key="2">
    <source>
        <dbReference type="HAMAP-Rule" id="MF_01867"/>
    </source>
</evidence>
<evidence type="ECO:0000313" key="5">
    <source>
        <dbReference type="EMBL" id="AEJ43133.1"/>
    </source>
</evidence>